<evidence type="ECO:0000313" key="1">
    <source>
        <dbReference type="EMBL" id="CCK82432.1"/>
    </source>
</evidence>
<accession>K0NTM8</accession>
<organism evidence="1 2">
    <name type="scientific">Desulfobacula toluolica (strain DSM 7467 / Tol2)</name>
    <dbReference type="NCBI Taxonomy" id="651182"/>
    <lineage>
        <taxon>Bacteria</taxon>
        <taxon>Pseudomonadati</taxon>
        <taxon>Thermodesulfobacteriota</taxon>
        <taxon>Desulfobacteria</taxon>
        <taxon>Desulfobacterales</taxon>
        <taxon>Desulfobacteraceae</taxon>
        <taxon>Desulfobacula</taxon>
    </lineage>
</organism>
<evidence type="ECO:0000313" key="2">
    <source>
        <dbReference type="Proteomes" id="UP000007347"/>
    </source>
</evidence>
<dbReference type="AlphaFoldDB" id="K0NTM8"/>
<dbReference type="HOGENOM" id="CLU_2860478_0_0_7"/>
<gene>
    <name evidence="1" type="ordered locus">TOL2_C42760</name>
</gene>
<dbReference type="KEGG" id="dto:TOL2_C42760"/>
<proteinExistence type="predicted"/>
<keyword evidence="2" id="KW-1185">Reference proteome</keyword>
<name>K0NTM8_DESTT</name>
<dbReference type="STRING" id="651182.TOL2_C42760"/>
<dbReference type="Proteomes" id="UP000007347">
    <property type="component" value="Chromosome"/>
</dbReference>
<dbReference type="RefSeq" id="WP_014959612.1">
    <property type="nucleotide sequence ID" value="NC_018645.1"/>
</dbReference>
<sequence length="64" mass="7662">MNLFKITPKEAGILYRVLCGNDAGTMDPDRYYDADQLNRTFDKLRFVLMEIRDHEKMVCRHCRH</sequence>
<protein>
    <submittedName>
        <fullName evidence="1">Uncharacterized protein</fullName>
    </submittedName>
</protein>
<dbReference type="EMBL" id="FO203503">
    <property type="protein sequence ID" value="CCK82432.1"/>
    <property type="molecule type" value="Genomic_DNA"/>
</dbReference>
<reference evidence="1 2" key="1">
    <citation type="journal article" date="2013" name="Environ. Microbiol.">
        <title>Complete genome, catabolic sub-proteomes and key-metabolites of Desulfobacula toluolica Tol2, a marine, aromatic compound-degrading, sulfate-reducing bacterium.</title>
        <authorList>
            <person name="Wohlbrand L."/>
            <person name="Jacob J.H."/>
            <person name="Kube M."/>
            <person name="Mussmann M."/>
            <person name="Jarling R."/>
            <person name="Beck A."/>
            <person name="Amann R."/>
            <person name="Wilkes H."/>
            <person name="Reinhardt R."/>
            <person name="Rabus R."/>
        </authorList>
    </citation>
    <scope>NUCLEOTIDE SEQUENCE [LARGE SCALE GENOMIC DNA]</scope>
    <source>
        <strain evidence="2">DSM 7467 / Tol2</strain>
    </source>
</reference>